<accession>A0A518IG11</accession>
<proteinExistence type="predicted"/>
<keyword evidence="2" id="KW-1185">Reference proteome</keyword>
<evidence type="ECO:0000313" key="2">
    <source>
        <dbReference type="Proteomes" id="UP000318313"/>
    </source>
</evidence>
<protein>
    <submittedName>
        <fullName evidence="1">Uncharacterized protein</fullName>
    </submittedName>
</protein>
<name>A0A518IG11_9PLAN</name>
<dbReference type="EMBL" id="CP037452">
    <property type="protein sequence ID" value="QDV52015.1"/>
    <property type="molecule type" value="Genomic_DNA"/>
</dbReference>
<dbReference type="AlphaFoldDB" id="A0A518IG11"/>
<gene>
    <name evidence="1" type="ORF">Enr17x_40740</name>
</gene>
<evidence type="ECO:0000313" key="1">
    <source>
        <dbReference type="EMBL" id="QDV52015.1"/>
    </source>
</evidence>
<dbReference type="KEGG" id="gfm:Enr17x_40740"/>
<reference evidence="1 2" key="1">
    <citation type="submission" date="2019-03" db="EMBL/GenBank/DDBJ databases">
        <title>Deep-cultivation of Planctomycetes and their phenomic and genomic characterization uncovers novel biology.</title>
        <authorList>
            <person name="Wiegand S."/>
            <person name="Jogler M."/>
            <person name="Boedeker C."/>
            <person name="Pinto D."/>
            <person name="Vollmers J."/>
            <person name="Rivas-Marin E."/>
            <person name="Kohn T."/>
            <person name="Peeters S.H."/>
            <person name="Heuer A."/>
            <person name="Rast P."/>
            <person name="Oberbeckmann S."/>
            <person name="Bunk B."/>
            <person name="Jeske O."/>
            <person name="Meyerdierks A."/>
            <person name="Storesund J.E."/>
            <person name="Kallscheuer N."/>
            <person name="Luecker S."/>
            <person name="Lage O.M."/>
            <person name="Pohl T."/>
            <person name="Merkel B.J."/>
            <person name="Hornburger P."/>
            <person name="Mueller R.-W."/>
            <person name="Bruemmer F."/>
            <person name="Labrenz M."/>
            <person name="Spormann A.M."/>
            <person name="Op den Camp H."/>
            <person name="Overmann J."/>
            <person name="Amann R."/>
            <person name="Jetten M.S.M."/>
            <person name="Mascher T."/>
            <person name="Medema M.H."/>
            <person name="Devos D.P."/>
            <person name="Kaster A.-K."/>
            <person name="Ovreas L."/>
            <person name="Rohde M."/>
            <person name="Galperin M.Y."/>
            <person name="Jogler C."/>
        </authorList>
    </citation>
    <scope>NUCLEOTIDE SEQUENCE [LARGE SCALE GENOMIC DNA]</scope>
    <source>
        <strain evidence="1 2">Enr17</strain>
    </source>
</reference>
<dbReference type="Proteomes" id="UP000318313">
    <property type="component" value="Chromosome"/>
</dbReference>
<sequence>MPRFNCTSPFQYFEEYLISQEVLQEKNDKFILIS</sequence>
<organism evidence="1 2">
    <name type="scientific">Gimesia fumaroli</name>
    <dbReference type="NCBI Taxonomy" id="2527976"/>
    <lineage>
        <taxon>Bacteria</taxon>
        <taxon>Pseudomonadati</taxon>
        <taxon>Planctomycetota</taxon>
        <taxon>Planctomycetia</taxon>
        <taxon>Planctomycetales</taxon>
        <taxon>Planctomycetaceae</taxon>
        <taxon>Gimesia</taxon>
    </lineage>
</organism>